<accession>A0A6M3L9H2</accession>
<evidence type="ECO:0000313" key="2">
    <source>
        <dbReference type="EMBL" id="QJA90422.1"/>
    </source>
</evidence>
<gene>
    <name evidence="2" type="ORF">MM415B02377_0007</name>
</gene>
<feature type="region of interest" description="Disordered" evidence="1">
    <location>
        <begin position="177"/>
        <end position="216"/>
    </location>
</feature>
<proteinExistence type="predicted"/>
<dbReference type="AlphaFoldDB" id="A0A6M3L9H2"/>
<name>A0A6M3L9H2_9ZZZZ</name>
<evidence type="ECO:0000256" key="1">
    <source>
        <dbReference type="SAM" id="MobiDB-lite"/>
    </source>
</evidence>
<sequence length="216" mass="24575">MPMRVFGDFERRKDGKPTGDYPAWYYTNKQQMTDLKERVRTGERALEGGFVPPAAKDRFRAELERAKDKISKIESSVPKLDSLAKDRIFKLTKELGDEITDSMYTRSDMMKGLADGHSEAERMTTKMMPVKNENEVEFAKECGVEVVDGKITRTDKERMWKIGRNALGESSNTEILRRDSSFKDSGKKAGSMEIKTGRRRGRVPRKAVLAPVVSDE</sequence>
<reference evidence="2" key="1">
    <citation type="submission" date="2020-03" db="EMBL/GenBank/DDBJ databases">
        <title>The deep terrestrial virosphere.</title>
        <authorList>
            <person name="Holmfeldt K."/>
            <person name="Nilsson E."/>
            <person name="Simone D."/>
            <person name="Lopez-Fernandez M."/>
            <person name="Wu X."/>
            <person name="de Brujin I."/>
            <person name="Lundin D."/>
            <person name="Andersson A."/>
            <person name="Bertilsson S."/>
            <person name="Dopson M."/>
        </authorList>
    </citation>
    <scope>NUCLEOTIDE SEQUENCE</scope>
    <source>
        <strain evidence="2">MM415B02377</strain>
    </source>
</reference>
<organism evidence="2">
    <name type="scientific">viral metagenome</name>
    <dbReference type="NCBI Taxonomy" id="1070528"/>
    <lineage>
        <taxon>unclassified sequences</taxon>
        <taxon>metagenomes</taxon>
        <taxon>organismal metagenomes</taxon>
    </lineage>
</organism>
<dbReference type="EMBL" id="MT142911">
    <property type="protein sequence ID" value="QJA90422.1"/>
    <property type="molecule type" value="Genomic_DNA"/>
</dbReference>
<feature type="compositionally biased region" description="Basic and acidic residues" evidence="1">
    <location>
        <begin position="177"/>
        <end position="187"/>
    </location>
</feature>
<protein>
    <submittedName>
        <fullName evidence="2">Uncharacterized protein</fullName>
    </submittedName>
</protein>